<reference evidence="2" key="2">
    <citation type="submission" date="2013-12" db="EMBL/GenBank/DDBJ databases">
        <authorList>
            <person name="Yu Y."/>
            <person name="Lee S."/>
            <person name="de Baynast K."/>
            <person name="Wissotski M."/>
            <person name="Liu L."/>
            <person name="Talag J."/>
            <person name="Goicoechea J."/>
            <person name="Angelova A."/>
            <person name="Jetty R."/>
            <person name="Kudrna D."/>
            <person name="Golser W."/>
            <person name="Rivera L."/>
            <person name="Zhang J."/>
            <person name="Wing R."/>
        </authorList>
    </citation>
    <scope>NUCLEOTIDE SEQUENCE</scope>
</reference>
<reference evidence="1" key="3">
    <citation type="submission" date="2015-04" db="UniProtKB">
        <authorList>
            <consortium name="EnsemblPlants"/>
        </authorList>
    </citation>
    <scope>IDENTIFICATION</scope>
</reference>
<dbReference type="AlphaFoldDB" id="A0A0D9VZW0"/>
<keyword evidence="2" id="KW-1185">Reference proteome</keyword>
<protein>
    <submittedName>
        <fullName evidence="1">Uncharacterized protein</fullName>
    </submittedName>
</protein>
<evidence type="ECO:0000313" key="2">
    <source>
        <dbReference type="Proteomes" id="UP000032180"/>
    </source>
</evidence>
<organism evidence="1 2">
    <name type="scientific">Leersia perrieri</name>
    <dbReference type="NCBI Taxonomy" id="77586"/>
    <lineage>
        <taxon>Eukaryota</taxon>
        <taxon>Viridiplantae</taxon>
        <taxon>Streptophyta</taxon>
        <taxon>Embryophyta</taxon>
        <taxon>Tracheophyta</taxon>
        <taxon>Spermatophyta</taxon>
        <taxon>Magnoliopsida</taxon>
        <taxon>Liliopsida</taxon>
        <taxon>Poales</taxon>
        <taxon>Poaceae</taxon>
        <taxon>BOP clade</taxon>
        <taxon>Oryzoideae</taxon>
        <taxon>Oryzeae</taxon>
        <taxon>Oryzinae</taxon>
        <taxon>Leersia</taxon>
    </lineage>
</organism>
<dbReference type="HOGENOM" id="CLU_2779499_0_0_1"/>
<dbReference type="Gramene" id="LPERR03G30900.1">
    <property type="protein sequence ID" value="LPERR03G30900.1"/>
    <property type="gene ID" value="LPERR03G30900"/>
</dbReference>
<accession>A0A0D9VZW0</accession>
<reference evidence="1 2" key="1">
    <citation type="submission" date="2012-08" db="EMBL/GenBank/DDBJ databases">
        <title>Oryza genome evolution.</title>
        <authorList>
            <person name="Wing R.A."/>
        </authorList>
    </citation>
    <scope>NUCLEOTIDE SEQUENCE</scope>
</reference>
<dbReference type="EnsemblPlants" id="LPERR03G30900.1">
    <property type="protein sequence ID" value="LPERR03G30900.1"/>
    <property type="gene ID" value="LPERR03G30900"/>
</dbReference>
<dbReference type="Proteomes" id="UP000032180">
    <property type="component" value="Chromosome 3"/>
</dbReference>
<evidence type="ECO:0000313" key="1">
    <source>
        <dbReference type="EnsemblPlants" id="LPERR03G30900.1"/>
    </source>
</evidence>
<name>A0A0D9VZW0_9ORYZ</name>
<proteinExistence type="predicted"/>
<sequence>MLTESEEEDFWEGDWVPPVREEVFAVKKGVEVVRRSGESIGRPGLKMVKHKSVRYSIGICHDDLGPLMW</sequence>